<evidence type="ECO:0000313" key="2">
    <source>
        <dbReference type="Proteomes" id="UP001177260"/>
    </source>
</evidence>
<name>A0ACC3B5X7_9EURO</name>
<sequence length="88" mass="10608">MQLDSLDDWILYIERNPLVILFLVLASWLFSLWNRRQLDIYSYESSPESRGYPPIEPLPDFNWETAEPLCFRPFKPKYHLTMGKWSLL</sequence>
<keyword evidence="2" id="KW-1185">Reference proteome</keyword>
<evidence type="ECO:0000313" key="1">
    <source>
        <dbReference type="EMBL" id="KAK1145623.1"/>
    </source>
</evidence>
<dbReference type="EMBL" id="JAOPJF010000023">
    <property type="protein sequence ID" value="KAK1145623.1"/>
    <property type="molecule type" value="Genomic_DNA"/>
</dbReference>
<comment type="caution">
    <text evidence="1">The sequence shown here is derived from an EMBL/GenBank/DDBJ whole genome shotgun (WGS) entry which is preliminary data.</text>
</comment>
<protein>
    <submittedName>
        <fullName evidence="1">Uncharacterized protein</fullName>
    </submittedName>
</protein>
<proteinExistence type="predicted"/>
<gene>
    <name evidence="1" type="ORF">N8T08_004182</name>
</gene>
<accession>A0ACC3B5X7</accession>
<dbReference type="Proteomes" id="UP001177260">
    <property type="component" value="Unassembled WGS sequence"/>
</dbReference>
<organism evidence="1 2">
    <name type="scientific">Aspergillus melleus</name>
    <dbReference type="NCBI Taxonomy" id="138277"/>
    <lineage>
        <taxon>Eukaryota</taxon>
        <taxon>Fungi</taxon>
        <taxon>Dikarya</taxon>
        <taxon>Ascomycota</taxon>
        <taxon>Pezizomycotina</taxon>
        <taxon>Eurotiomycetes</taxon>
        <taxon>Eurotiomycetidae</taxon>
        <taxon>Eurotiales</taxon>
        <taxon>Aspergillaceae</taxon>
        <taxon>Aspergillus</taxon>
        <taxon>Aspergillus subgen. Circumdati</taxon>
    </lineage>
</organism>
<reference evidence="1 2" key="1">
    <citation type="journal article" date="2023" name="ACS Omega">
        <title>Identification of the Neoaspergillic Acid Biosynthesis Gene Cluster by Establishing an In Vitro CRISPR-Ribonucleoprotein Genetic System in Aspergillus melleus.</title>
        <authorList>
            <person name="Yuan B."/>
            <person name="Grau M.F."/>
            <person name="Murata R.M."/>
            <person name="Torok T."/>
            <person name="Venkateswaran K."/>
            <person name="Stajich J.E."/>
            <person name="Wang C.C.C."/>
        </authorList>
    </citation>
    <scope>NUCLEOTIDE SEQUENCE [LARGE SCALE GENOMIC DNA]</scope>
    <source>
        <strain evidence="1 2">IMV 1140</strain>
    </source>
</reference>